<dbReference type="KEGG" id="buu:WS70_09975"/>
<dbReference type="AlphaFoldDB" id="A0A1B4FEP8"/>
<evidence type="ECO:0000313" key="1">
    <source>
        <dbReference type="EMBL" id="AOJ02109.1"/>
    </source>
</evidence>
<accession>A0A1B4FEP8</accession>
<name>A0A1B4FEP8_9BURK</name>
<dbReference type="Gene3D" id="3.50.50.60">
    <property type="entry name" value="FAD/NAD(P)-binding domain"/>
    <property type="match status" value="1"/>
</dbReference>
<organism evidence="1 2">
    <name type="scientific">Burkholderia mayonis</name>
    <dbReference type="NCBI Taxonomy" id="1385591"/>
    <lineage>
        <taxon>Bacteria</taxon>
        <taxon>Pseudomonadati</taxon>
        <taxon>Pseudomonadota</taxon>
        <taxon>Betaproteobacteria</taxon>
        <taxon>Burkholderiales</taxon>
        <taxon>Burkholderiaceae</taxon>
        <taxon>Burkholderia</taxon>
        <taxon>pseudomallei group</taxon>
    </lineage>
</organism>
<dbReference type="EMBL" id="CP013386">
    <property type="protein sequence ID" value="AOJ02109.1"/>
    <property type="molecule type" value="Genomic_DNA"/>
</dbReference>
<dbReference type="SUPFAM" id="SSF51905">
    <property type="entry name" value="FAD/NAD(P)-binding domain"/>
    <property type="match status" value="1"/>
</dbReference>
<dbReference type="InterPro" id="IPR052541">
    <property type="entry name" value="SQRD"/>
</dbReference>
<keyword evidence="2" id="KW-1185">Reference proteome</keyword>
<dbReference type="PANTHER" id="PTHR43755:SF1">
    <property type="entry name" value="FAD-DEPENDENT PYRIDINE NUCLEOTIDE-DISULPHIDE OXIDOREDUCTASE"/>
    <property type="match status" value="1"/>
</dbReference>
<sequence length="108" mass="11890">MSTQILIAGCGLGGTMLANQPASILFDEVIRNEVRITLLSDSPDHDYKPAFMYVALGACFRNELTPTRAERVLLRPEITFAVDRATHFDSRRSTCTRRAASAKATTIS</sequence>
<evidence type="ECO:0000313" key="2">
    <source>
        <dbReference type="Proteomes" id="UP000062519"/>
    </source>
</evidence>
<proteinExistence type="predicted"/>
<dbReference type="InterPro" id="IPR036188">
    <property type="entry name" value="FAD/NAD-bd_sf"/>
</dbReference>
<reference evidence="1 2" key="1">
    <citation type="submission" date="2015-12" db="EMBL/GenBank/DDBJ databases">
        <title>Diversity of Burkholderia near neighbor genomes.</title>
        <authorList>
            <person name="Sahl J."/>
            <person name="Wagner D."/>
            <person name="Keim P."/>
        </authorList>
    </citation>
    <scope>NUCLEOTIDE SEQUENCE [LARGE SCALE GENOMIC DNA]</scope>
    <source>
        <strain evidence="1 2">BDU6</strain>
    </source>
</reference>
<protein>
    <recommendedName>
        <fullName evidence="3">FAD/NAD(P)-binding domain-containing protein</fullName>
    </recommendedName>
</protein>
<dbReference type="Proteomes" id="UP000062519">
    <property type="component" value="Chromosome 1"/>
</dbReference>
<gene>
    <name evidence="1" type="ORF">WS70_09975</name>
</gene>
<dbReference type="PANTHER" id="PTHR43755">
    <property type="match status" value="1"/>
</dbReference>
<evidence type="ECO:0008006" key="3">
    <source>
        <dbReference type="Google" id="ProtNLM"/>
    </source>
</evidence>